<feature type="region of interest" description="Disordered" evidence="1">
    <location>
        <begin position="65"/>
        <end position="88"/>
    </location>
</feature>
<organism evidence="2 3">
    <name type="scientific">Roseospirillum parvum</name>
    <dbReference type="NCBI Taxonomy" id="83401"/>
    <lineage>
        <taxon>Bacteria</taxon>
        <taxon>Pseudomonadati</taxon>
        <taxon>Pseudomonadota</taxon>
        <taxon>Alphaproteobacteria</taxon>
        <taxon>Rhodospirillales</taxon>
        <taxon>Rhodospirillaceae</taxon>
        <taxon>Roseospirillum</taxon>
    </lineage>
</organism>
<sequence length="88" mass="8828">MAAKAASPTPDPATPAAPSPGESDAAPPAPLTAAQAAKAVGVAVEEVFAFRDHGERLVVVTVDGRKLAFPPAPPAGARRPVPARRKEG</sequence>
<gene>
    <name evidence="2" type="ORF">SAMN05421742_11173</name>
</gene>
<dbReference type="RefSeq" id="WP_092621273.1">
    <property type="nucleotide sequence ID" value="NZ_FNCV01000011.1"/>
</dbReference>
<accession>A0A1G8EXK5</accession>
<keyword evidence="3" id="KW-1185">Reference proteome</keyword>
<name>A0A1G8EXK5_9PROT</name>
<evidence type="ECO:0000313" key="3">
    <source>
        <dbReference type="Proteomes" id="UP000217076"/>
    </source>
</evidence>
<evidence type="ECO:0000313" key="2">
    <source>
        <dbReference type="EMBL" id="SDH74631.1"/>
    </source>
</evidence>
<feature type="compositionally biased region" description="Pro residues" evidence="1">
    <location>
        <begin position="9"/>
        <end position="18"/>
    </location>
</feature>
<dbReference type="STRING" id="83401.SAMN05421742_11173"/>
<reference evidence="3" key="1">
    <citation type="submission" date="2016-10" db="EMBL/GenBank/DDBJ databases">
        <authorList>
            <person name="Varghese N."/>
            <person name="Submissions S."/>
        </authorList>
    </citation>
    <scope>NUCLEOTIDE SEQUENCE [LARGE SCALE GENOMIC DNA]</scope>
    <source>
        <strain evidence="3">930I</strain>
    </source>
</reference>
<feature type="region of interest" description="Disordered" evidence="1">
    <location>
        <begin position="1"/>
        <end position="32"/>
    </location>
</feature>
<protein>
    <submittedName>
        <fullName evidence="2">Uncharacterized protein</fullName>
    </submittedName>
</protein>
<dbReference type="EMBL" id="FNCV01000011">
    <property type="protein sequence ID" value="SDH74631.1"/>
    <property type="molecule type" value="Genomic_DNA"/>
</dbReference>
<proteinExistence type="predicted"/>
<dbReference type="Proteomes" id="UP000217076">
    <property type="component" value="Unassembled WGS sequence"/>
</dbReference>
<dbReference type="AlphaFoldDB" id="A0A1G8EXK5"/>
<evidence type="ECO:0000256" key="1">
    <source>
        <dbReference type="SAM" id="MobiDB-lite"/>
    </source>
</evidence>